<dbReference type="Proteomes" id="UP001224775">
    <property type="component" value="Unassembled WGS sequence"/>
</dbReference>
<keyword evidence="2" id="KW-0472">Membrane</keyword>
<evidence type="ECO:0000256" key="1">
    <source>
        <dbReference type="SAM" id="MobiDB-lite"/>
    </source>
</evidence>
<feature type="region of interest" description="Disordered" evidence="1">
    <location>
        <begin position="441"/>
        <end position="462"/>
    </location>
</feature>
<proteinExistence type="predicted"/>
<dbReference type="InterPro" id="IPR016088">
    <property type="entry name" value="Chalcone_isomerase_3-sand"/>
</dbReference>
<reference evidence="3" key="1">
    <citation type="submission" date="2023-06" db="EMBL/GenBank/DDBJ databases">
        <title>Survivors Of The Sea: Transcriptome response of Skeletonema marinoi to long-term dormancy.</title>
        <authorList>
            <person name="Pinder M.I.M."/>
            <person name="Kourtchenko O."/>
            <person name="Robertson E.K."/>
            <person name="Larsson T."/>
            <person name="Maumus F."/>
            <person name="Osuna-Cruz C.M."/>
            <person name="Vancaester E."/>
            <person name="Stenow R."/>
            <person name="Vandepoele K."/>
            <person name="Ploug H."/>
            <person name="Bruchert V."/>
            <person name="Godhe A."/>
            <person name="Topel M."/>
        </authorList>
    </citation>
    <scope>NUCLEOTIDE SEQUENCE</scope>
    <source>
        <strain evidence="3">R05AC</strain>
    </source>
</reference>
<evidence type="ECO:0000313" key="4">
    <source>
        <dbReference type="Proteomes" id="UP001224775"/>
    </source>
</evidence>
<dbReference type="InterPro" id="IPR016089">
    <property type="entry name" value="Chalcone_isomerase_bundle_sf"/>
</dbReference>
<keyword evidence="2" id="KW-0812">Transmembrane</keyword>
<keyword evidence="4" id="KW-1185">Reference proteome</keyword>
<feature type="region of interest" description="Disordered" evidence="1">
    <location>
        <begin position="379"/>
        <end position="399"/>
    </location>
</feature>
<evidence type="ECO:0000313" key="3">
    <source>
        <dbReference type="EMBL" id="KAK1732438.1"/>
    </source>
</evidence>
<feature type="transmembrane region" description="Helical" evidence="2">
    <location>
        <begin position="832"/>
        <end position="853"/>
    </location>
</feature>
<dbReference type="Gene3D" id="1.10.890.20">
    <property type="match status" value="1"/>
</dbReference>
<evidence type="ECO:0000256" key="2">
    <source>
        <dbReference type="SAM" id="Phobius"/>
    </source>
</evidence>
<name>A0AAD8XS15_9STRA</name>
<protein>
    <submittedName>
        <fullName evidence="3">Uncharacterized protein</fullName>
    </submittedName>
</protein>
<dbReference type="Gene3D" id="3.50.70.10">
    <property type="match status" value="1"/>
</dbReference>
<comment type="caution">
    <text evidence="3">The sequence shown here is derived from an EMBL/GenBank/DDBJ whole genome shotgun (WGS) entry which is preliminary data.</text>
</comment>
<accession>A0AAD8XS15</accession>
<dbReference type="EMBL" id="JATAAI010000066">
    <property type="protein sequence ID" value="KAK1732438.1"/>
    <property type="molecule type" value="Genomic_DNA"/>
</dbReference>
<keyword evidence="2" id="KW-1133">Transmembrane helix</keyword>
<dbReference type="AlphaFoldDB" id="A0AAD8XS15"/>
<gene>
    <name evidence="3" type="ORF">QTG54_016832</name>
</gene>
<organism evidence="3 4">
    <name type="scientific">Skeletonema marinoi</name>
    <dbReference type="NCBI Taxonomy" id="267567"/>
    <lineage>
        <taxon>Eukaryota</taxon>
        <taxon>Sar</taxon>
        <taxon>Stramenopiles</taxon>
        <taxon>Ochrophyta</taxon>
        <taxon>Bacillariophyta</taxon>
        <taxon>Coscinodiscophyceae</taxon>
        <taxon>Thalassiosirophycidae</taxon>
        <taxon>Thalassiosirales</taxon>
        <taxon>Skeletonemataceae</taxon>
        <taxon>Skeletonema</taxon>
        <taxon>Skeletonema marinoi-dohrnii complex</taxon>
    </lineage>
</organism>
<sequence>MFSFHRPSFVGAHPMAILLERLQIESSRKGLRGIVERVERAWGWNAEVDLLGEPYWFQDNTDGQCLGPSGGFSDCGDATLWRVRRRPLTKKQLREKRYRLRQRKRLEERQQKMKTDRLKKQTSSNIIPSSDVSVCVWPFFCEENSQFSHPTHYGVDEVFGYEYELEDEVEGFALQLTDLDAAAANSSLFVGAMMKERRLFWNTNSAEKVDDQDECLLSYYTGKGQKPAMKLGSCLSEEAWVWHVNRDGILVRGLTKTELHQRSGRWRLFAGKAAADNRLRSSTDLGCVHRNSTSASLLPCNHDVKNSVDTSADSIVEFSLVRYPSTTSKVHQQTNAGLTNELNGSSSWEPWKTLDGASMLLPGGTVQTNTANKEEKLADHLPRSRTTSQNAKNRKVEVKSTASMLHASLDPMRSQKHEATSASHIRDAPIVMNGVAFHEQRSSNKDATIEGSTTPHAPSNRDCKKHQVQEQMVESQNLCTYLGQSKKEAGRHTLMGVGQYYRTAFNIKVYGAALYVSKRDVLAAKKFGEYAAMTAEELRNRDDFYDLLMTMPSPGEDEATSVGALFDRTLFIKINMQLSTEAMRKSLEADWSLLTDEMKSLIIESSFEERMADDRMLQKISSKENSSNCSCGQNAPPEYKADPSCCARGTELVFTWRKNGDFEVRLDGRVMDIFPRPEIAKGIFAEYMNKDPISLDAKAHFTDGFPFLLARWLSTANAQASTFSKWMQGSVADVSSNMGNAFGSVVGTARGLGSEFDRQRLEFFEIAMTFKEEGMDILSSLMKTSTIEEPSPSLSPFSPEFDVYSEDSSSQEIVPDEIGIEIEPSMNFSHSLFFVSVHVYLMLLFVVSFPASYQSKLIVKRRMVAARKLVEFQSHGHGAFVVMG</sequence>